<dbReference type="GO" id="GO:0016628">
    <property type="term" value="F:oxidoreductase activity, acting on the CH-CH group of donors, NAD or NADP as acceptor"/>
    <property type="evidence" value="ECO:0007669"/>
    <property type="project" value="InterPro"/>
</dbReference>
<dbReference type="PANTHER" id="PTHR11374">
    <property type="entry name" value="UDP-GLUCOSE DEHYDROGENASE/UDP-MANNAC DEHYDROGENASE"/>
    <property type="match status" value="1"/>
</dbReference>
<proteinExistence type="inferred from homology"/>
<dbReference type="STRING" id="4081.A0A3Q7FLM3"/>
<dbReference type="InterPro" id="IPR001732">
    <property type="entry name" value="UDP-Glc/GDP-Man_DH_N"/>
</dbReference>
<dbReference type="SMART" id="SM00984">
    <property type="entry name" value="UDPG_MGDP_dh_C"/>
    <property type="match status" value="1"/>
</dbReference>
<dbReference type="InterPro" id="IPR028356">
    <property type="entry name" value="UDPglc_DH_euk"/>
</dbReference>
<dbReference type="InParanoid" id="A0A3Q7FLM3"/>
<dbReference type="InterPro" id="IPR028359">
    <property type="entry name" value="UDP_ManNAc/GlcNAc_DH"/>
</dbReference>
<evidence type="ECO:0000256" key="3">
    <source>
        <dbReference type="ARBA" id="ARBA00012954"/>
    </source>
</evidence>
<dbReference type="InterPro" id="IPR014026">
    <property type="entry name" value="UDP-Glc/GDP-Man_DH_dimer"/>
</dbReference>
<comment type="pathway">
    <text evidence="1">Nucleotide-sugar biosynthesis; UDP-alpha-D-glucuronate biosynthesis; UDP-alpha-D-glucuronate from UDP-alpha-D-glucose: step 1/1.</text>
</comment>
<dbReference type="InterPro" id="IPR014027">
    <property type="entry name" value="UDP-Glc/GDP-Man_DH_C"/>
</dbReference>
<evidence type="ECO:0000256" key="2">
    <source>
        <dbReference type="ARBA" id="ARBA00006601"/>
    </source>
</evidence>
<reference evidence="8" key="1">
    <citation type="journal article" date="2012" name="Nature">
        <title>The tomato genome sequence provides insights into fleshy fruit evolution.</title>
        <authorList>
            <consortium name="Tomato Genome Consortium"/>
        </authorList>
    </citation>
    <scope>NUCLEOTIDE SEQUENCE [LARGE SCALE GENOMIC DNA]</scope>
    <source>
        <strain evidence="8">cv. Heinz 1706</strain>
    </source>
</reference>
<dbReference type="Gene3D" id="3.40.50.720">
    <property type="entry name" value="NAD(P)-binding Rossmann-like Domain"/>
    <property type="match status" value="2"/>
</dbReference>
<organism evidence="8">
    <name type="scientific">Solanum lycopersicum</name>
    <name type="common">Tomato</name>
    <name type="synonym">Lycopersicon esculentum</name>
    <dbReference type="NCBI Taxonomy" id="4081"/>
    <lineage>
        <taxon>Eukaryota</taxon>
        <taxon>Viridiplantae</taxon>
        <taxon>Streptophyta</taxon>
        <taxon>Embryophyta</taxon>
        <taxon>Tracheophyta</taxon>
        <taxon>Spermatophyta</taxon>
        <taxon>Magnoliopsida</taxon>
        <taxon>eudicotyledons</taxon>
        <taxon>Gunneridae</taxon>
        <taxon>Pentapetalae</taxon>
        <taxon>asterids</taxon>
        <taxon>lamiids</taxon>
        <taxon>Solanales</taxon>
        <taxon>Solanaceae</taxon>
        <taxon>Solanoideae</taxon>
        <taxon>Solaneae</taxon>
        <taxon>Solanum</taxon>
        <taxon>Solanum subgen. Lycopersicon</taxon>
    </lineage>
</organism>
<dbReference type="InterPro" id="IPR036291">
    <property type="entry name" value="NAD(P)-bd_dom_sf"/>
</dbReference>
<reference evidence="8" key="2">
    <citation type="submission" date="2019-01" db="UniProtKB">
        <authorList>
            <consortium name="EnsemblPlants"/>
        </authorList>
    </citation>
    <scope>IDENTIFICATION</scope>
    <source>
        <strain evidence="8">cv. Heinz 1706</strain>
    </source>
</reference>
<comment type="similarity">
    <text evidence="2 6">Belongs to the UDP-glucose/GDP-mannose dehydrogenase family.</text>
</comment>
<dbReference type="GO" id="GO:0006024">
    <property type="term" value="P:glycosaminoglycan biosynthetic process"/>
    <property type="evidence" value="ECO:0000318"/>
    <property type="project" value="GO_Central"/>
</dbReference>
<dbReference type="EnsemblPlants" id="Solyc03g065350.2.1">
    <property type="protein sequence ID" value="Solyc03g065350.2.1"/>
    <property type="gene ID" value="Solyc03g065350.2"/>
</dbReference>
<dbReference type="Pfam" id="PF03720">
    <property type="entry name" value="UDPG_MGDP_dh_C"/>
    <property type="match status" value="1"/>
</dbReference>
<dbReference type="Proteomes" id="UP000004994">
    <property type="component" value="Chromosome 3"/>
</dbReference>
<dbReference type="SUPFAM" id="SSF48179">
    <property type="entry name" value="6-phosphogluconate dehydrogenase C-terminal domain-like"/>
    <property type="match status" value="1"/>
</dbReference>
<dbReference type="PANTHER" id="PTHR11374:SF64">
    <property type="entry name" value="UDP-GLUCOSE 6-DEHYDROGENASE 2"/>
    <property type="match status" value="1"/>
</dbReference>
<dbReference type="GO" id="GO:0006065">
    <property type="term" value="P:UDP-glucuronate biosynthetic process"/>
    <property type="evidence" value="ECO:0007669"/>
    <property type="project" value="UniProtKB-UniPathway"/>
</dbReference>
<sequence length="373" mass="42232">MKKKVQKKINDNKERLEKKKRKMVKICCIGAGYAGGPTMDLIALKCPSIKVVVVDISVPRITAWNSDHLHIYEQGLWYIVRNFFVSVNTPTKSRGLGAGKVVDLTYWESASSMIVDVSKSDKIVVKRSTIPIKTAEAIEGILTHNSNNRINFQILSIPEFLAERTAIEELFKQALKDVYAQWIPQDYIITTNLWSAELSKLTANAFLSQRISFVNAMSALYEASGANASEVSYVVGKDSRIHIPSFLMLLVYICECNGLLEVVEYWKLHGVASMLNTISGKKVAILGFAFKKDISDIRETPAIDVSRDYWETSQRDLATSKFYWDHLLHLHPMSPTGVKQVSYVWDAYSATKDAHVVCILIEWDEFMRIQTHD</sequence>
<protein>
    <recommendedName>
        <fullName evidence="3">UDP-glucose 6-dehydrogenase</fullName>
        <ecNumber evidence="3">1.1.1.22</ecNumber>
    </recommendedName>
</protein>
<dbReference type="EC" id="1.1.1.22" evidence="3"/>
<dbReference type="GO" id="GO:0005634">
    <property type="term" value="C:nucleus"/>
    <property type="evidence" value="ECO:0000318"/>
    <property type="project" value="GO_Central"/>
</dbReference>
<dbReference type="UniPathway" id="UPA00038">
    <property type="reaction ID" value="UER00491"/>
</dbReference>
<evidence type="ECO:0000259" key="7">
    <source>
        <dbReference type="SMART" id="SM00984"/>
    </source>
</evidence>
<dbReference type="SUPFAM" id="SSF52413">
    <property type="entry name" value="UDP-glucose/GDP-mannose dehydrogenase C-terminal domain"/>
    <property type="match status" value="1"/>
</dbReference>
<evidence type="ECO:0000256" key="1">
    <source>
        <dbReference type="ARBA" id="ARBA00004701"/>
    </source>
</evidence>
<feature type="domain" description="UDP-glucose/GDP-mannose dehydrogenase C-terminal" evidence="7">
    <location>
        <begin position="284"/>
        <end position="372"/>
    </location>
</feature>
<dbReference type="GO" id="GO:0003979">
    <property type="term" value="F:UDP-glucose 6-dehydrogenase activity"/>
    <property type="evidence" value="ECO:0007669"/>
    <property type="project" value="UniProtKB-EC"/>
</dbReference>
<dbReference type="PIRSF" id="PIRSF500136">
    <property type="entry name" value="UDP_ManNAc_DH"/>
    <property type="match status" value="1"/>
</dbReference>
<dbReference type="PIRSF" id="PIRSF000124">
    <property type="entry name" value="UDPglc_GDPman_dh"/>
    <property type="match status" value="1"/>
</dbReference>
<evidence type="ECO:0000313" key="8">
    <source>
        <dbReference type="EnsemblPlants" id="Solyc03g065350.2.1"/>
    </source>
</evidence>
<evidence type="ECO:0000256" key="4">
    <source>
        <dbReference type="ARBA" id="ARBA00023002"/>
    </source>
</evidence>
<dbReference type="GO" id="GO:0051287">
    <property type="term" value="F:NAD binding"/>
    <property type="evidence" value="ECO:0007669"/>
    <property type="project" value="InterPro"/>
</dbReference>
<keyword evidence="4" id="KW-0560">Oxidoreductase</keyword>
<dbReference type="Gramene" id="Solyc03g065350.2.1">
    <property type="protein sequence ID" value="Solyc03g065350.2.1"/>
    <property type="gene ID" value="Solyc03g065350.2"/>
</dbReference>
<dbReference type="InterPro" id="IPR036220">
    <property type="entry name" value="UDP-Glc/GDP-Man_DH_C_sf"/>
</dbReference>
<dbReference type="AlphaFoldDB" id="A0A3Q7FLM3"/>
<dbReference type="InterPro" id="IPR008927">
    <property type="entry name" value="6-PGluconate_DH-like_C_sf"/>
</dbReference>
<evidence type="ECO:0000256" key="5">
    <source>
        <dbReference type="ARBA" id="ARBA00023027"/>
    </source>
</evidence>
<dbReference type="InterPro" id="IPR017476">
    <property type="entry name" value="UDP-Glc/GDP-Man"/>
</dbReference>
<dbReference type="Pfam" id="PF03721">
    <property type="entry name" value="UDPG_MGDP_dh_N"/>
    <property type="match status" value="2"/>
</dbReference>
<name>A0A3Q7FLM3_SOLLC</name>
<accession>A0A3Q7FLM3</accession>
<dbReference type="Gene3D" id="1.20.5.100">
    <property type="entry name" value="Cytochrome c1, transmembrane anchor, C-terminal"/>
    <property type="match status" value="1"/>
</dbReference>
<keyword evidence="9" id="KW-1185">Reference proteome</keyword>
<evidence type="ECO:0000313" key="9">
    <source>
        <dbReference type="Proteomes" id="UP000004994"/>
    </source>
</evidence>
<dbReference type="GO" id="GO:0000271">
    <property type="term" value="P:polysaccharide biosynthetic process"/>
    <property type="evidence" value="ECO:0007669"/>
    <property type="project" value="InterPro"/>
</dbReference>
<dbReference type="Pfam" id="PF00984">
    <property type="entry name" value="UDPG_MGDP_dh"/>
    <property type="match status" value="1"/>
</dbReference>
<dbReference type="SUPFAM" id="SSF51735">
    <property type="entry name" value="NAD(P)-binding Rossmann-fold domains"/>
    <property type="match status" value="1"/>
</dbReference>
<evidence type="ECO:0000256" key="6">
    <source>
        <dbReference type="PIRNR" id="PIRNR000124"/>
    </source>
</evidence>
<keyword evidence="5" id="KW-0520">NAD</keyword>